<keyword evidence="5" id="KW-1185">Reference proteome</keyword>
<dbReference type="InterPro" id="IPR036291">
    <property type="entry name" value="NAD(P)-bd_dom_sf"/>
</dbReference>
<evidence type="ECO:0000313" key="5">
    <source>
        <dbReference type="Proteomes" id="UP000198727"/>
    </source>
</evidence>
<dbReference type="NCBIfam" id="NF005873">
    <property type="entry name" value="PRK07814.1"/>
    <property type="match status" value="1"/>
</dbReference>
<dbReference type="InterPro" id="IPR002347">
    <property type="entry name" value="SDR_fam"/>
</dbReference>
<dbReference type="SMART" id="SM00822">
    <property type="entry name" value="PKS_KR"/>
    <property type="match status" value="1"/>
</dbReference>
<dbReference type="OrthoDB" id="9803333at2"/>
<dbReference type="CDD" id="cd05233">
    <property type="entry name" value="SDR_c"/>
    <property type="match status" value="1"/>
</dbReference>
<keyword evidence="2" id="KW-0560">Oxidoreductase</keyword>
<organism evidence="4 5">
    <name type="scientific">Amycolatopsis arida</name>
    <dbReference type="NCBI Taxonomy" id="587909"/>
    <lineage>
        <taxon>Bacteria</taxon>
        <taxon>Bacillati</taxon>
        <taxon>Actinomycetota</taxon>
        <taxon>Actinomycetes</taxon>
        <taxon>Pseudonocardiales</taxon>
        <taxon>Pseudonocardiaceae</taxon>
        <taxon>Amycolatopsis</taxon>
    </lineage>
</organism>
<dbReference type="Proteomes" id="UP000198727">
    <property type="component" value="Unassembled WGS sequence"/>
</dbReference>
<dbReference type="Gene3D" id="3.40.50.720">
    <property type="entry name" value="NAD(P)-binding Rossmann-like Domain"/>
    <property type="match status" value="1"/>
</dbReference>
<dbReference type="PROSITE" id="PS00061">
    <property type="entry name" value="ADH_SHORT"/>
    <property type="match status" value="1"/>
</dbReference>
<dbReference type="InterPro" id="IPR020904">
    <property type="entry name" value="Sc_DH/Rdtase_CS"/>
</dbReference>
<dbReference type="InterPro" id="IPR050259">
    <property type="entry name" value="SDR"/>
</dbReference>
<protein>
    <submittedName>
        <fullName evidence="4">7-alpha-hydroxysteroid dehydrogenase</fullName>
    </submittedName>
</protein>
<accession>A0A1I5XU17</accession>
<dbReference type="GO" id="GO:0016491">
    <property type="term" value="F:oxidoreductase activity"/>
    <property type="evidence" value="ECO:0007669"/>
    <property type="project" value="UniProtKB-KW"/>
</dbReference>
<dbReference type="PRINTS" id="PR00081">
    <property type="entry name" value="GDHRDH"/>
</dbReference>
<dbReference type="PANTHER" id="PTHR42879:SF2">
    <property type="entry name" value="3-OXOACYL-[ACYL-CARRIER-PROTEIN] REDUCTASE FABG"/>
    <property type="match status" value="1"/>
</dbReference>
<evidence type="ECO:0000313" key="4">
    <source>
        <dbReference type="EMBL" id="SFQ35452.1"/>
    </source>
</evidence>
<dbReference type="RefSeq" id="WP_092531811.1">
    <property type="nucleotide sequence ID" value="NZ_FOWW01000006.1"/>
</dbReference>
<dbReference type="AlphaFoldDB" id="A0A1I5XU17"/>
<proteinExistence type="inferred from homology"/>
<name>A0A1I5XU17_9PSEU</name>
<evidence type="ECO:0000256" key="1">
    <source>
        <dbReference type="ARBA" id="ARBA00006484"/>
    </source>
</evidence>
<dbReference type="PANTHER" id="PTHR42879">
    <property type="entry name" value="3-OXOACYL-(ACYL-CARRIER-PROTEIN) REDUCTASE"/>
    <property type="match status" value="1"/>
</dbReference>
<gene>
    <name evidence="4" type="ORF">SAMN05421810_106254</name>
</gene>
<dbReference type="EMBL" id="FOWW01000006">
    <property type="protein sequence ID" value="SFQ35452.1"/>
    <property type="molecule type" value="Genomic_DNA"/>
</dbReference>
<dbReference type="PRINTS" id="PR00080">
    <property type="entry name" value="SDRFAMILY"/>
</dbReference>
<evidence type="ECO:0000256" key="2">
    <source>
        <dbReference type="ARBA" id="ARBA00023002"/>
    </source>
</evidence>
<dbReference type="InterPro" id="IPR057326">
    <property type="entry name" value="KR_dom"/>
</dbReference>
<dbReference type="SUPFAM" id="SSF51735">
    <property type="entry name" value="NAD(P)-binding Rossmann-fold domains"/>
    <property type="match status" value="1"/>
</dbReference>
<sequence length="267" mass="27162">MILDRFRLPDRVAVVTGAGRGIGAATAVALAEAGADVVLAARTESQLAEVAERVTATGRRAHVVPTDLSDPDAAASLAGTAVEVFGRLDVVVNNVGGTLPRPFLETTPEFLAEAFEFNVTTAHALTRAAVPAMLSSGSGAVVNISSIMGRVSGRGFLAYGTAKAALAHYTRLAAADLAPRVRVNAIAVGSVATSALDLVLGNEELRTRMESATPLRTIGAAEDVAAAVLFLAAPAGGYLTGKVLEVDGGLQAPNLDLGLPDLEGTPE</sequence>
<reference evidence="5" key="1">
    <citation type="submission" date="2016-10" db="EMBL/GenBank/DDBJ databases">
        <authorList>
            <person name="Varghese N."/>
            <person name="Submissions S."/>
        </authorList>
    </citation>
    <scope>NUCLEOTIDE SEQUENCE [LARGE SCALE GENOMIC DNA]</scope>
    <source>
        <strain evidence="5">CGMCC 4.5579</strain>
    </source>
</reference>
<evidence type="ECO:0000259" key="3">
    <source>
        <dbReference type="SMART" id="SM00822"/>
    </source>
</evidence>
<dbReference type="GO" id="GO:0032787">
    <property type="term" value="P:monocarboxylic acid metabolic process"/>
    <property type="evidence" value="ECO:0007669"/>
    <property type="project" value="UniProtKB-ARBA"/>
</dbReference>
<feature type="domain" description="Ketoreductase" evidence="3">
    <location>
        <begin position="11"/>
        <end position="184"/>
    </location>
</feature>
<dbReference type="Pfam" id="PF13561">
    <property type="entry name" value="adh_short_C2"/>
    <property type="match status" value="1"/>
</dbReference>
<dbReference type="FunFam" id="3.40.50.720:FF:000084">
    <property type="entry name" value="Short-chain dehydrogenase reductase"/>
    <property type="match status" value="1"/>
</dbReference>
<dbReference type="STRING" id="587909.SAMN05421810_106254"/>
<comment type="similarity">
    <text evidence="1">Belongs to the short-chain dehydrogenases/reductases (SDR) family.</text>
</comment>